<feature type="transmembrane region" description="Helical" evidence="3">
    <location>
        <begin position="12"/>
        <end position="30"/>
    </location>
</feature>
<dbReference type="InterPro" id="IPR029787">
    <property type="entry name" value="Nucleotide_cyclase"/>
</dbReference>
<dbReference type="InterPro" id="IPR000160">
    <property type="entry name" value="GGDEF_dom"/>
</dbReference>
<dbReference type="SMART" id="SM00267">
    <property type="entry name" value="GGDEF"/>
    <property type="match status" value="1"/>
</dbReference>
<keyword evidence="3" id="KW-1133">Transmembrane helix</keyword>
<dbReference type="EC" id="2.7.7.65" evidence="1"/>
<dbReference type="NCBIfam" id="TIGR00254">
    <property type="entry name" value="GGDEF"/>
    <property type="match status" value="1"/>
</dbReference>
<evidence type="ECO:0000259" key="4">
    <source>
        <dbReference type="PROSITE" id="PS50887"/>
    </source>
</evidence>
<dbReference type="Proteomes" id="UP001595453">
    <property type="component" value="Unassembled WGS sequence"/>
</dbReference>
<dbReference type="InterPro" id="IPR043128">
    <property type="entry name" value="Rev_trsase/Diguanyl_cyclase"/>
</dbReference>
<comment type="caution">
    <text evidence="5">The sequence shown here is derived from an EMBL/GenBank/DDBJ whole genome shotgun (WGS) entry which is preliminary data.</text>
</comment>
<keyword evidence="3" id="KW-0472">Membrane</keyword>
<feature type="transmembrane region" description="Helical" evidence="3">
    <location>
        <begin position="42"/>
        <end position="61"/>
    </location>
</feature>
<dbReference type="InterPro" id="IPR050469">
    <property type="entry name" value="Diguanylate_Cyclase"/>
</dbReference>
<reference evidence="6" key="1">
    <citation type="journal article" date="2019" name="Int. J. Syst. Evol. Microbiol.">
        <title>The Global Catalogue of Microorganisms (GCM) 10K type strain sequencing project: providing services to taxonomists for standard genome sequencing and annotation.</title>
        <authorList>
            <consortium name="The Broad Institute Genomics Platform"/>
            <consortium name="The Broad Institute Genome Sequencing Center for Infectious Disease"/>
            <person name="Wu L."/>
            <person name="Ma J."/>
        </authorList>
    </citation>
    <scope>NUCLEOTIDE SEQUENCE [LARGE SCALE GENOMIC DNA]</scope>
    <source>
        <strain evidence="6">KCTC 42730</strain>
    </source>
</reference>
<sequence>MQTFSLFKLHRSLWLGLGVLLILTCSLATLFGKPKQTHEITWLDAIGEGGICLMVLIWLATTLCARPKGAVTNWMFFGLSALLVSTLLDFFDEFVRFADDSAWFSNIEAYPAVVGMILMSVAARLWYQEQTLLNQTLMKKERFYRSHSHLDYITGLYNADYMKAQLQRELYIQREHGSGFCVGLFDIKQFAHFTREFGLVKANRLLRDVGQLISLNLPDGDLVCRYAGDKFIVLFSHGSLPTAQAAAKRIAEMINHHPVYNEQRECCHISAVDWHCLTPEHDDTLDTLMARLHDHCRQQKALVA</sequence>
<dbReference type="CDD" id="cd01949">
    <property type="entry name" value="GGDEF"/>
    <property type="match status" value="1"/>
</dbReference>
<name>A0ABV7CJI0_9GAMM</name>
<evidence type="ECO:0000313" key="6">
    <source>
        <dbReference type="Proteomes" id="UP001595453"/>
    </source>
</evidence>
<accession>A0ABV7CJI0</accession>
<dbReference type="Pfam" id="PF00990">
    <property type="entry name" value="GGDEF"/>
    <property type="match status" value="1"/>
</dbReference>
<feature type="transmembrane region" description="Helical" evidence="3">
    <location>
        <begin position="73"/>
        <end position="91"/>
    </location>
</feature>
<dbReference type="SUPFAM" id="SSF55073">
    <property type="entry name" value="Nucleotide cyclase"/>
    <property type="match status" value="1"/>
</dbReference>
<evidence type="ECO:0000256" key="1">
    <source>
        <dbReference type="ARBA" id="ARBA00012528"/>
    </source>
</evidence>
<protein>
    <recommendedName>
        <fullName evidence="1">diguanylate cyclase</fullName>
        <ecNumber evidence="1">2.7.7.65</ecNumber>
    </recommendedName>
</protein>
<dbReference type="EMBL" id="JBHRSD010000014">
    <property type="protein sequence ID" value="MFC3032666.1"/>
    <property type="molecule type" value="Genomic_DNA"/>
</dbReference>
<evidence type="ECO:0000256" key="3">
    <source>
        <dbReference type="SAM" id="Phobius"/>
    </source>
</evidence>
<evidence type="ECO:0000313" key="5">
    <source>
        <dbReference type="EMBL" id="MFC3032666.1"/>
    </source>
</evidence>
<comment type="catalytic activity">
    <reaction evidence="2">
        <text>2 GTP = 3',3'-c-di-GMP + 2 diphosphate</text>
        <dbReference type="Rhea" id="RHEA:24898"/>
        <dbReference type="ChEBI" id="CHEBI:33019"/>
        <dbReference type="ChEBI" id="CHEBI:37565"/>
        <dbReference type="ChEBI" id="CHEBI:58805"/>
        <dbReference type="EC" id="2.7.7.65"/>
    </reaction>
</comment>
<feature type="domain" description="GGDEF" evidence="4">
    <location>
        <begin position="178"/>
        <end position="304"/>
    </location>
</feature>
<dbReference type="PANTHER" id="PTHR45138">
    <property type="entry name" value="REGULATORY COMPONENTS OF SENSORY TRANSDUCTION SYSTEM"/>
    <property type="match status" value="1"/>
</dbReference>
<feature type="transmembrane region" description="Helical" evidence="3">
    <location>
        <begin position="103"/>
        <end position="127"/>
    </location>
</feature>
<dbReference type="RefSeq" id="WP_377123391.1">
    <property type="nucleotide sequence ID" value="NZ_JBHRSD010000014.1"/>
</dbReference>
<evidence type="ECO:0000256" key="2">
    <source>
        <dbReference type="ARBA" id="ARBA00034247"/>
    </source>
</evidence>
<dbReference type="Gene3D" id="3.30.70.270">
    <property type="match status" value="1"/>
</dbReference>
<dbReference type="PANTHER" id="PTHR45138:SF9">
    <property type="entry name" value="DIGUANYLATE CYCLASE DGCM-RELATED"/>
    <property type="match status" value="1"/>
</dbReference>
<dbReference type="PROSITE" id="PS50887">
    <property type="entry name" value="GGDEF"/>
    <property type="match status" value="1"/>
</dbReference>
<proteinExistence type="predicted"/>
<keyword evidence="6" id="KW-1185">Reference proteome</keyword>
<keyword evidence="3" id="KW-0812">Transmembrane</keyword>
<gene>
    <name evidence="5" type="ORF">ACFOEE_09050</name>
</gene>
<organism evidence="5 6">
    <name type="scientific">Pseudoalteromonas fenneropenaei</name>
    <dbReference type="NCBI Taxonomy" id="1737459"/>
    <lineage>
        <taxon>Bacteria</taxon>
        <taxon>Pseudomonadati</taxon>
        <taxon>Pseudomonadota</taxon>
        <taxon>Gammaproteobacteria</taxon>
        <taxon>Alteromonadales</taxon>
        <taxon>Pseudoalteromonadaceae</taxon>
        <taxon>Pseudoalteromonas</taxon>
    </lineage>
</organism>